<dbReference type="InterPro" id="IPR053015">
    <property type="entry name" value="PH_domain-containing_M2"/>
</dbReference>
<feature type="domain" description="PH" evidence="6">
    <location>
        <begin position="863"/>
        <end position="965"/>
    </location>
</feature>
<evidence type="ECO:0000259" key="6">
    <source>
        <dbReference type="PROSITE" id="PS50003"/>
    </source>
</evidence>
<dbReference type="SMART" id="SM00233">
    <property type="entry name" value="PH"/>
    <property type="match status" value="1"/>
</dbReference>
<dbReference type="PANTHER" id="PTHR46556">
    <property type="entry name" value="PLECKSTRIN HOMOLOGY DOMAIN-CONTAINING FAMILY M MEMBER 2"/>
    <property type="match status" value="1"/>
</dbReference>
<feature type="region of interest" description="Disordered" evidence="5">
    <location>
        <begin position="330"/>
        <end position="391"/>
    </location>
</feature>
<dbReference type="RefSeq" id="XP_038077828.1">
    <property type="nucleotide sequence ID" value="XM_038221900.1"/>
</dbReference>
<feature type="region of interest" description="Disordered" evidence="5">
    <location>
        <begin position="174"/>
        <end position="226"/>
    </location>
</feature>
<feature type="compositionally biased region" description="Basic and acidic residues" evidence="5">
    <location>
        <begin position="480"/>
        <end position="493"/>
    </location>
</feature>
<dbReference type="FunFam" id="1.20.58.900:FF:000004">
    <property type="entry name" value="pleckstrin homology domain-containing family M member 2 isoform X2"/>
    <property type="match status" value="1"/>
</dbReference>
<dbReference type="InterPro" id="IPR004012">
    <property type="entry name" value="Run_dom"/>
</dbReference>
<dbReference type="InterPro" id="IPR011993">
    <property type="entry name" value="PH-like_dom_sf"/>
</dbReference>
<dbReference type="GO" id="GO:0032880">
    <property type="term" value="P:regulation of protein localization"/>
    <property type="evidence" value="ECO:0007669"/>
    <property type="project" value="TreeGrafter"/>
</dbReference>
<evidence type="ECO:0000256" key="2">
    <source>
        <dbReference type="ARBA" id="ARBA00004656"/>
    </source>
</evidence>
<feature type="compositionally biased region" description="Low complexity" evidence="5">
    <location>
        <begin position="630"/>
        <end position="646"/>
    </location>
</feature>
<keyword evidence="4" id="KW-0458">Lysosome</keyword>
<proteinExistence type="predicted"/>
<name>A0A914BNH0_PATMI</name>
<organism evidence="8 9">
    <name type="scientific">Patiria miniata</name>
    <name type="common">Bat star</name>
    <name type="synonym">Asterina miniata</name>
    <dbReference type="NCBI Taxonomy" id="46514"/>
    <lineage>
        <taxon>Eukaryota</taxon>
        <taxon>Metazoa</taxon>
        <taxon>Echinodermata</taxon>
        <taxon>Eleutherozoa</taxon>
        <taxon>Asterozoa</taxon>
        <taxon>Asteroidea</taxon>
        <taxon>Valvatacea</taxon>
        <taxon>Valvatida</taxon>
        <taxon>Asterinidae</taxon>
        <taxon>Patiria</taxon>
    </lineage>
</organism>
<evidence type="ECO:0000256" key="4">
    <source>
        <dbReference type="ARBA" id="ARBA00023228"/>
    </source>
</evidence>
<dbReference type="AlphaFoldDB" id="A0A914BNH0"/>
<feature type="compositionally biased region" description="Polar residues" evidence="5">
    <location>
        <begin position="356"/>
        <end position="365"/>
    </location>
</feature>
<dbReference type="PANTHER" id="PTHR46556:SF1">
    <property type="entry name" value="PLECKSTRIN HOMOLOGY DOMAIN-CONTAINING FAMILY M MEMBER 2"/>
    <property type="match status" value="1"/>
</dbReference>
<dbReference type="SUPFAM" id="SSF50729">
    <property type="entry name" value="PH domain-like"/>
    <property type="match status" value="1"/>
</dbReference>
<dbReference type="GO" id="GO:0019894">
    <property type="term" value="F:kinesin binding"/>
    <property type="evidence" value="ECO:0007669"/>
    <property type="project" value="TreeGrafter"/>
</dbReference>
<feature type="region of interest" description="Disordered" evidence="5">
    <location>
        <begin position="285"/>
        <end position="313"/>
    </location>
</feature>
<feature type="compositionally biased region" description="Basic residues" evidence="5">
    <location>
        <begin position="330"/>
        <end position="344"/>
    </location>
</feature>
<dbReference type="OrthoDB" id="9983817at2759"/>
<evidence type="ECO:0000256" key="1">
    <source>
        <dbReference type="ARBA" id="ARBA00004496"/>
    </source>
</evidence>
<dbReference type="Gene3D" id="2.30.29.30">
    <property type="entry name" value="Pleckstrin-homology domain (PH domain)/Phosphotyrosine-binding domain (PTB)"/>
    <property type="match status" value="1"/>
</dbReference>
<dbReference type="PROSITE" id="PS50003">
    <property type="entry name" value="PH_DOMAIN"/>
    <property type="match status" value="1"/>
</dbReference>
<dbReference type="InterPro" id="IPR037213">
    <property type="entry name" value="Run_dom_sf"/>
</dbReference>
<dbReference type="PROSITE" id="PS50826">
    <property type="entry name" value="RUN"/>
    <property type="match status" value="1"/>
</dbReference>
<feature type="compositionally biased region" description="Low complexity" evidence="5">
    <location>
        <begin position="607"/>
        <end position="622"/>
    </location>
</feature>
<dbReference type="InterPro" id="IPR001849">
    <property type="entry name" value="PH_domain"/>
</dbReference>
<dbReference type="OMA" id="PSEMIHS"/>
<dbReference type="EnsemblMetazoa" id="XM_038221900.1">
    <property type="protein sequence ID" value="XP_038077828.1"/>
    <property type="gene ID" value="LOC119745515"/>
</dbReference>
<evidence type="ECO:0000313" key="9">
    <source>
        <dbReference type="Proteomes" id="UP000887568"/>
    </source>
</evidence>
<dbReference type="InterPro" id="IPR057288">
    <property type="entry name" value="PH_PLEKHM2"/>
</dbReference>
<dbReference type="Pfam" id="PF02759">
    <property type="entry name" value="RUN"/>
    <property type="match status" value="1"/>
</dbReference>
<comment type="subcellular location">
    <subcellularLocation>
        <location evidence="1">Cytoplasm</location>
    </subcellularLocation>
    <subcellularLocation>
        <location evidence="2">Lysosome membrane</location>
    </subcellularLocation>
</comment>
<sequence length="1112" mass="124161">MSSRRGHFKDRILEGIAKAIKEVHAFSCSADGEIVTVTNDDRPLQKLVERLDHAFLHGLKNVTRGYWGVAKLFAHRGIIDEITKLDRLTTDLGRSRAWLYKSLNDTSLESYLRCFQENPSTMRKYYVETGMLRDKQRVMVLQTLIAGLDYVTFDLEINIAYFDLVSYIPRSASVSEPEDDTTTPSNDSVPTTPGTPATIPDSVSSIASSEPFSPMDESPQSDIRIPNIVIKNRSDIEKRHSFPQHYSEIDENVPPLVETPPPEDKGMGKVPGDKFFNRSFSAGKIIEGKPTRPSSLGVPFRNERSLSSDASFKSVEEGFEGSDLEVIRVKTKKTKKGHKKKKRGDRTSLDGDKLSRNGSSGTLSSMCDDIETPSPRLETQAGDSISKSSSYSSLHSFSDRASWNEAAILGKSDADSLSGISFEVKTDNQQDKHTPNEQCDEMDGMTDLKKLIKDMNEKTTNLRLEIGQTKDTNDSPQLSHTKDDSDFEPRSFDSDSALPNSSNLAKFQPEIIRPDVKPDLAPASRASLNFDETVTMTLGTTQASSQGDPPPSQALPDLIQKKDSQSDLDTSLTTVPSETVTSFASLFAKPASPTSMSPEDPLPLPSPSSSSCSASDISANPSEEGLNETSGSSGKGVRSSSDASSSFKESMEADEGTSDVAKETATMAALDVGSESHEAEIEVDNNLKLYLMLEIFKKEHEEFKKLIRMSTGHMEGDLQPAFILLTDQMLYILRRGDKQGHYSTQQRLPYTTLDYISVGLNYQTIQVVCTNRRRQYWLTTGDESLTRFFLSSLKHIMEESQLTKESISILTDATAQMIMLRKWAAQESKTEMQNIKLHLYSLVHWEDLTDLSMTPDLQLYEPQVTRKGYLHYKVPGNFLKGNSWKKAWFALRNEMFCRFLQRKDQQPDLSVQLRTPYFGGCRRVRNGDRPHSFELILSDGASLELACDKEEQVSDWLQAICQVVAQAQVAATSPTHTPSPCQPCCSVITSHKLLICHEDCQTNFYRLLAGVDITDISGLTHDPQDGTYVIVEFQSECAQNPWVFYFNSVQEKAKFESTLNSAWKEQLQVDLPVTPIDDDRVHKRCCECSALIQSSWQRSDSLMRGRIGGSIW</sequence>
<evidence type="ECO:0000256" key="3">
    <source>
        <dbReference type="ARBA" id="ARBA00022490"/>
    </source>
</evidence>
<dbReference type="Pfam" id="PF00169">
    <property type="entry name" value="PH"/>
    <property type="match status" value="1"/>
</dbReference>
<dbReference type="SMART" id="SM00593">
    <property type="entry name" value="RUN"/>
    <property type="match status" value="1"/>
</dbReference>
<dbReference type="InterPro" id="IPR047327">
    <property type="entry name" value="RUN_PLEKHM2"/>
</dbReference>
<dbReference type="GeneID" id="119745515"/>
<dbReference type="SUPFAM" id="SSF140741">
    <property type="entry name" value="RUN domain-like"/>
    <property type="match status" value="1"/>
</dbReference>
<dbReference type="GO" id="GO:0010008">
    <property type="term" value="C:endosome membrane"/>
    <property type="evidence" value="ECO:0007669"/>
    <property type="project" value="TreeGrafter"/>
</dbReference>
<feature type="region of interest" description="Disordered" evidence="5">
    <location>
        <begin position="463"/>
        <end position="510"/>
    </location>
</feature>
<dbReference type="Pfam" id="PF23142">
    <property type="entry name" value="PH_PLEKHM2"/>
    <property type="match status" value="1"/>
</dbReference>
<feature type="domain" description="RUN" evidence="7">
    <location>
        <begin position="38"/>
        <end position="160"/>
    </location>
</feature>
<dbReference type="GO" id="GO:0032418">
    <property type="term" value="P:lysosome localization"/>
    <property type="evidence" value="ECO:0007669"/>
    <property type="project" value="TreeGrafter"/>
</dbReference>
<accession>A0A914BNH0</accession>
<dbReference type="CTD" id="23207"/>
<protein>
    <submittedName>
        <fullName evidence="8">Uncharacterized protein</fullName>
    </submittedName>
</protein>
<evidence type="ECO:0000313" key="8">
    <source>
        <dbReference type="EnsemblMetazoa" id="XP_038077828.1"/>
    </source>
</evidence>
<reference evidence="8" key="1">
    <citation type="submission" date="2022-11" db="UniProtKB">
        <authorList>
            <consortium name="EnsemblMetazoa"/>
        </authorList>
    </citation>
    <scope>IDENTIFICATION</scope>
</reference>
<dbReference type="Proteomes" id="UP000887568">
    <property type="component" value="Unplaced"/>
</dbReference>
<dbReference type="Gene3D" id="1.20.58.900">
    <property type="match status" value="1"/>
</dbReference>
<feature type="region of interest" description="Disordered" evidence="5">
    <location>
        <begin position="590"/>
        <end position="660"/>
    </location>
</feature>
<feature type="compositionally biased region" description="Basic and acidic residues" evidence="5">
    <location>
        <begin position="345"/>
        <end position="355"/>
    </location>
</feature>
<keyword evidence="9" id="KW-1185">Reference proteome</keyword>
<evidence type="ECO:0000256" key="5">
    <source>
        <dbReference type="SAM" id="MobiDB-lite"/>
    </source>
</evidence>
<dbReference type="GO" id="GO:0005765">
    <property type="term" value="C:lysosomal membrane"/>
    <property type="evidence" value="ECO:0007669"/>
    <property type="project" value="UniProtKB-SubCell"/>
</dbReference>
<evidence type="ECO:0000259" key="7">
    <source>
        <dbReference type="PROSITE" id="PS50826"/>
    </source>
</evidence>
<dbReference type="CDD" id="cd17680">
    <property type="entry name" value="RUN_PLEKHM2"/>
    <property type="match status" value="1"/>
</dbReference>
<keyword evidence="3" id="KW-0963">Cytoplasm</keyword>
<dbReference type="GO" id="GO:0007030">
    <property type="term" value="P:Golgi organization"/>
    <property type="evidence" value="ECO:0007669"/>
    <property type="project" value="TreeGrafter"/>
</dbReference>
<feature type="compositionally biased region" description="Polar residues" evidence="5">
    <location>
        <begin position="182"/>
        <end position="211"/>
    </location>
</feature>